<evidence type="ECO:0000256" key="1">
    <source>
        <dbReference type="ARBA" id="ARBA00022723"/>
    </source>
</evidence>
<evidence type="ECO:0000256" key="2">
    <source>
        <dbReference type="ARBA" id="ARBA00022771"/>
    </source>
</evidence>
<evidence type="ECO:0000256" key="6">
    <source>
        <dbReference type="SAM" id="MobiDB-lite"/>
    </source>
</evidence>
<dbReference type="Pfam" id="PF07910">
    <property type="entry name" value="Peptidase_C78"/>
    <property type="match status" value="2"/>
</dbReference>
<dbReference type="InterPro" id="IPR000433">
    <property type="entry name" value="Znf_ZZ"/>
</dbReference>
<feature type="region of interest" description="Disordered" evidence="6">
    <location>
        <begin position="403"/>
        <end position="422"/>
    </location>
</feature>
<dbReference type="PROSITE" id="PS50158">
    <property type="entry name" value="ZF_CCHC"/>
    <property type="match status" value="1"/>
</dbReference>
<dbReference type="Gene3D" id="4.10.60.10">
    <property type="entry name" value="Zinc finger, CCHC-type"/>
    <property type="match status" value="1"/>
</dbReference>
<keyword evidence="2 5" id="KW-0863">Zinc-finger</keyword>
<dbReference type="AlphaFoldDB" id="A0AAV1IKQ9"/>
<sequence>MATPEQATGQCPICQLELPIPELEPHAQTRFGLSQNPDDPILIDDDAPSVSCLHCGADIPLDQYASHEAAHSLQADEAAAAKLQRQQNDAAERRHFEALQSTYGMAGKDEGRCHRCNEEGHWARECPRNPYNAEHKARVLEDLTHAAICAAQRPGEFYEMRTDIILLLKQALAAQQGSLQAILSGCVTHFQGSPGEVGWSCGYKNIQMQISHLLKQDQAVAKALFGNCGYVPDVASLQAWLECAWTAGFDPMGAEQLGRKVQGTMKWVGTTEAAALLRQFGIRARIVDFKGMAIRKVQKTGGSSSPHSSGQARNTAFSGGDSSTRQVHQGVACDNCGLKPIRGSRFHSLARHNYDLCEGCRGLDDAEASGPYEQIGPIIKGPVDHSAMVDWVWRYFSDGSVGSGSSGGSSQGQPPSLMSKLTGPVQLSGKGPLYLQHEGHSRTIIGIEKVFRANGQLPAVAFLILDPSTRTGPLDRALRERKGWQRMLKRGVDTLKMEDYQILYCEEGLATGPELEGLMVMSSAEHFGPPDWTAKRHEELGKAKPG</sequence>
<keyword evidence="4" id="KW-0862">Zinc</keyword>
<dbReference type="Gene3D" id="3.30.60.90">
    <property type="match status" value="1"/>
</dbReference>
<dbReference type="Pfam" id="PF00569">
    <property type="entry name" value="ZZ"/>
    <property type="match status" value="1"/>
</dbReference>
<dbReference type="InterPro" id="IPR012462">
    <property type="entry name" value="UFSP1/2_DUB_cat"/>
</dbReference>
<evidence type="ECO:0000256" key="4">
    <source>
        <dbReference type="ARBA" id="ARBA00022833"/>
    </source>
</evidence>
<evidence type="ECO:0000313" key="9">
    <source>
        <dbReference type="Proteomes" id="UP001314263"/>
    </source>
</evidence>
<dbReference type="SUPFAM" id="SSF57756">
    <property type="entry name" value="Retrovirus zinc finger-like domains"/>
    <property type="match status" value="1"/>
</dbReference>
<dbReference type="InterPro" id="IPR036875">
    <property type="entry name" value="Znf_CCHC_sf"/>
</dbReference>
<accession>A0AAV1IKQ9</accession>
<evidence type="ECO:0000313" key="8">
    <source>
        <dbReference type="EMBL" id="CAK0786508.1"/>
    </source>
</evidence>
<evidence type="ECO:0000256" key="5">
    <source>
        <dbReference type="PROSITE-ProRule" id="PRU00047"/>
    </source>
</evidence>
<protein>
    <recommendedName>
        <fullName evidence="7">CCHC-type domain-containing protein</fullName>
    </recommendedName>
</protein>
<evidence type="ECO:0000259" key="7">
    <source>
        <dbReference type="PROSITE" id="PS50158"/>
    </source>
</evidence>
<comment type="caution">
    <text evidence="8">The sequence shown here is derived from an EMBL/GenBank/DDBJ whole genome shotgun (WGS) entry which is preliminary data.</text>
</comment>
<dbReference type="Pfam" id="PF00098">
    <property type="entry name" value="zf-CCHC"/>
    <property type="match status" value="1"/>
</dbReference>
<feature type="domain" description="CCHC-type" evidence="7">
    <location>
        <begin position="112"/>
        <end position="128"/>
    </location>
</feature>
<dbReference type="GO" id="GO:0008270">
    <property type="term" value="F:zinc ion binding"/>
    <property type="evidence" value="ECO:0007669"/>
    <property type="project" value="UniProtKB-KW"/>
</dbReference>
<dbReference type="SUPFAM" id="SSF57850">
    <property type="entry name" value="RING/U-box"/>
    <property type="match status" value="1"/>
</dbReference>
<keyword evidence="9" id="KW-1185">Reference proteome</keyword>
<feature type="region of interest" description="Disordered" evidence="6">
    <location>
        <begin position="298"/>
        <end position="324"/>
    </location>
</feature>
<dbReference type="SMART" id="SM00343">
    <property type="entry name" value="ZnF_C2HC"/>
    <property type="match status" value="1"/>
</dbReference>
<name>A0AAV1IKQ9_9CHLO</name>
<organism evidence="8 9">
    <name type="scientific">Coccomyxa viridis</name>
    <dbReference type="NCBI Taxonomy" id="1274662"/>
    <lineage>
        <taxon>Eukaryota</taxon>
        <taxon>Viridiplantae</taxon>
        <taxon>Chlorophyta</taxon>
        <taxon>core chlorophytes</taxon>
        <taxon>Trebouxiophyceae</taxon>
        <taxon>Trebouxiophyceae incertae sedis</taxon>
        <taxon>Coccomyxaceae</taxon>
        <taxon>Coccomyxa</taxon>
    </lineage>
</organism>
<proteinExistence type="predicted"/>
<feature type="compositionally biased region" description="Polar residues" evidence="6">
    <location>
        <begin position="300"/>
        <end position="324"/>
    </location>
</feature>
<dbReference type="InterPro" id="IPR001878">
    <property type="entry name" value="Znf_CCHC"/>
</dbReference>
<dbReference type="Proteomes" id="UP001314263">
    <property type="component" value="Unassembled WGS sequence"/>
</dbReference>
<dbReference type="InterPro" id="IPR043145">
    <property type="entry name" value="Znf_ZZ_sf"/>
</dbReference>
<gene>
    <name evidence="8" type="ORF">CVIRNUC_009721</name>
</gene>
<dbReference type="Gene3D" id="3.90.70.130">
    <property type="match status" value="2"/>
</dbReference>
<dbReference type="SMART" id="SM00291">
    <property type="entry name" value="ZnF_ZZ"/>
    <property type="match status" value="1"/>
</dbReference>
<dbReference type="GO" id="GO:0003676">
    <property type="term" value="F:nucleic acid binding"/>
    <property type="evidence" value="ECO:0007669"/>
    <property type="project" value="InterPro"/>
</dbReference>
<keyword evidence="1" id="KW-0479">Metal-binding</keyword>
<keyword evidence="3" id="KW-0378">Hydrolase</keyword>
<dbReference type="GO" id="GO:0019783">
    <property type="term" value="F:ubiquitin-like protein peptidase activity"/>
    <property type="evidence" value="ECO:0007669"/>
    <property type="project" value="TreeGrafter"/>
</dbReference>
<reference evidence="8 9" key="1">
    <citation type="submission" date="2023-10" db="EMBL/GenBank/DDBJ databases">
        <authorList>
            <person name="Maclean D."/>
            <person name="Macfadyen A."/>
        </authorList>
    </citation>
    <scope>NUCLEOTIDE SEQUENCE [LARGE SCALE GENOMIC DNA]</scope>
</reference>
<dbReference type="PANTHER" id="PTHR48153:SF4">
    <property type="entry name" value="UBIQUITIN CARBOXYL-TERMINAL HYDROLASE MUG105"/>
    <property type="match status" value="1"/>
</dbReference>
<dbReference type="EMBL" id="CAUYUE010000014">
    <property type="protein sequence ID" value="CAK0786508.1"/>
    <property type="molecule type" value="Genomic_DNA"/>
</dbReference>
<evidence type="ECO:0000256" key="3">
    <source>
        <dbReference type="ARBA" id="ARBA00022801"/>
    </source>
</evidence>
<dbReference type="PANTHER" id="PTHR48153">
    <property type="entry name" value="UFM1-SPECIFIC PROTEASE 2"/>
    <property type="match status" value="1"/>
</dbReference>